<dbReference type="STRING" id="225164.V4A4C0"/>
<dbReference type="InterPro" id="IPR036397">
    <property type="entry name" value="RNaseH_sf"/>
</dbReference>
<evidence type="ECO:0000256" key="2">
    <source>
        <dbReference type="ARBA" id="ARBA00022722"/>
    </source>
</evidence>
<protein>
    <recommendedName>
        <fullName evidence="5">Exonuclease domain-containing protein</fullName>
    </recommendedName>
</protein>
<dbReference type="PANTHER" id="PTHR11046">
    <property type="entry name" value="OLIGORIBONUCLEASE, MITOCHONDRIAL"/>
    <property type="match status" value="1"/>
</dbReference>
<dbReference type="SMART" id="SM00479">
    <property type="entry name" value="EXOIII"/>
    <property type="match status" value="1"/>
</dbReference>
<keyword evidence="4" id="KW-0269">Exonuclease</keyword>
<dbReference type="AlphaFoldDB" id="V4A4C0"/>
<dbReference type="OMA" id="AFFHYRN"/>
<dbReference type="InterPro" id="IPR012337">
    <property type="entry name" value="RNaseH-like_sf"/>
</dbReference>
<dbReference type="FunFam" id="3.30.420.10:FF:000003">
    <property type="entry name" value="Oligoribonuclease"/>
    <property type="match status" value="1"/>
</dbReference>
<dbReference type="HOGENOM" id="CLU_064761_2_0_1"/>
<dbReference type="HAMAP" id="MF_00045">
    <property type="entry name" value="Oligoribonuclease"/>
    <property type="match status" value="1"/>
</dbReference>
<proteinExistence type="inferred from homology"/>
<keyword evidence="3" id="KW-0378">Hydrolase</keyword>
<dbReference type="PANTHER" id="PTHR11046:SF0">
    <property type="entry name" value="OLIGORIBONUCLEASE, MITOCHONDRIAL"/>
    <property type="match status" value="1"/>
</dbReference>
<organism evidence="6 7">
    <name type="scientific">Lottia gigantea</name>
    <name type="common">Giant owl limpet</name>
    <dbReference type="NCBI Taxonomy" id="225164"/>
    <lineage>
        <taxon>Eukaryota</taxon>
        <taxon>Metazoa</taxon>
        <taxon>Spiralia</taxon>
        <taxon>Lophotrochozoa</taxon>
        <taxon>Mollusca</taxon>
        <taxon>Gastropoda</taxon>
        <taxon>Patellogastropoda</taxon>
        <taxon>Lottioidea</taxon>
        <taxon>Lottiidae</taxon>
        <taxon>Lottia</taxon>
    </lineage>
</organism>
<keyword evidence="2" id="KW-0540">Nuclease</keyword>
<dbReference type="OrthoDB" id="270189at2759"/>
<evidence type="ECO:0000313" key="6">
    <source>
        <dbReference type="EMBL" id="ESO88101.1"/>
    </source>
</evidence>
<dbReference type="KEGG" id="lgi:LOTGIDRAFT_165837"/>
<dbReference type="EMBL" id="KB202752">
    <property type="protein sequence ID" value="ESO88101.1"/>
    <property type="molecule type" value="Genomic_DNA"/>
</dbReference>
<dbReference type="RefSeq" id="XP_009061130.1">
    <property type="nucleotide sequence ID" value="XM_009062882.1"/>
</dbReference>
<dbReference type="NCBIfam" id="NF003765">
    <property type="entry name" value="PRK05359.1"/>
    <property type="match status" value="1"/>
</dbReference>
<sequence>MSTSTGNKSERLIWIDLEMSGLDIEKERIIEIAAIVTDADLNVIAEGPNIIIHQDQSLMDSMGKWCKDHHGASGLTKSVLESKISESDAENKVLDFLKEHTDAGKCPLAGNSIACDKMFLMKYMPNLTKHFHYRLVDVSTIKELCRRWYKQVYDDSPPKSLKHRALDDIKESIKELKYYREKIFVK</sequence>
<keyword evidence="7" id="KW-1185">Reference proteome</keyword>
<dbReference type="CDD" id="cd06135">
    <property type="entry name" value="Orn"/>
    <property type="match status" value="1"/>
</dbReference>
<dbReference type="SUPFAM" id="SSF53098">
    <property type="entry name" value="Ribonuclease H-like"/>
    <property type="match status" value="1"/>
</dbReference>
<dbReference type="GO" id="GO:0000175">
    <property type="term" value="F:3'-5'-RNA exonuclease activity"/>
    <property type="evidence" value="ECO:0007669"/>
    <property type="project" value="InterPro"/>
</dbReference>
<comment type="similarity">
    <text evidence="1">Belongs to the oligoribonuclease family.</text>
</comment>
<evidence type="ECO:0000256" key="3">
    <source>
        <dbReference type="ARBA" id="ARBA00022801"/>
    </source>
</evidence>
<accession>V4A4C0</accession>
<dbReference type="InterPro" id="IPR013520">
    <property type="entry name" value="Ribonucl_H"/>
</dbReference>
<reference evidence="6 7" key="1">
    <citation type="journal article" date="2013" name="Nature">
        <title>Insights into bilaterian evolution from three spiralian genomes.</title>
        <authorList>
            <person name="Simakov O."/>
            <person name="Marletaz F."/>
            <person name="Cho S.J."/>
            <person name="Edsinger-Gonzales E."/>
            <person name="Havlak P."/>
            <person name="Hellsten U."/>
            <person name="Kuo D.H."/>
            <person name="Larsson T."/>
            <person name="Lv J."/>
            <person name="Arendt D."/>
            <person name="Savage R."/>
            <person name="Osoegawa K."/>
            <person name="de Jong P."/>
            <person name="Grimwood J."/>
            <person name="Chapman J.A."/>
            <person name="Shapiro H."/>
            <person name="Aerts A."/>
            <person name="Otillar R.P."/>
            <person name="Terry A.Y."/>
            <person name="Boore J.L."/>
            <person name="Grigoriev I.V."/>
            <person name="Lindberg D.R."/>
            <person name="Seaver E.C."/>
            <person name="Weisblat D.A."/>
            <person name="Putnam N.H."/>
            <person name="Rokhsar D.S."/>
        </authorList>
    </citation>
    <scope>NUCLEOTIDE SEQUENCE [LARGE SCALE GENOMIC DNA]</scope>
</reference>
<dbReference type="GeneID" id="20240193"/>
<dbReference type="GO" id="GO:0003676">
    <property type="term" value="F:nucleic acid binding"/>
    <property type="evidence" value="ECO:0007669"/>
    <property type="project" value="InterPro"/>
</dbReference>
<evidence type="ECO:0000313" key="7">
    <source>
        <dbReference type="Proteomes" id="UP000030746"/>
    </source>
</evidence>
<dbReference type="Proteomes" id="UP000030746">
    <property type="component" value="Unassembled WGS sequence"/>
</dbReference>
<evidence type="ECO:0000256" key="4">
    <source>
        <dbReference type="ARBA" id="ARBA00022839"/>
    </source>
</evidence>
<evidence type="ECO:0000259" key="5">
    <source>
        <dbReference type="SMART" id="SM00479"/>
    </source>
</evidence>
<name>V4A4C0_LOTGI</name>
<evidence type="ECO:0000256" key="1">
    <source>
        <dbReference type="ARBA" id="ARBA00009921"/>
    </source>
</evidence>
<dbReference type="InterPro" id="IPR022894">
    <property type="entry name" value="Oligoribonuclease"/>
</dbReference>
<feature type="domain" description="Exonuclease" evidence="5">
    <location>
        <begin position="11"/>
        <end position="185"/>
    </location>
</feature>
<gene>
    <name evidence="6" type="ORF">LOTGIDRAFT_165837</name>
</gene>
<dbReference type="CTD" id="20240193"/>
<dbReference type="Pfam" id="PF00929">
    <property type="entry name" value="RNase_T"/>
    <property type="match status" value="1"/>
</dbReference>
<dbReference type="Gene3D" id="3.30.420.10">
    <property type="entry name" value="Ribonuclease H-like superfamily/Ribonuclease H"/>
    <property type="match status" value="1"/>
</dbReference>